<name>D1QSH6_9BACT</name>
<accession>D1QSH6</accession>
<gene>
    <name evidence="1" type="ORF">HMPREF0971_01934</name>
</gene>
<comment type="caution">
    <text evidence="1">The sequence shown here is derived from an EMBL/GenBank/DDBJ whole genome shotgun (WGS) entry which is preliminary data.</text>
</comment>
<dbReference type="AlphaFoldDB" id="D1QSH6"/>
<dbReference type="Proteomes" id="UP000004079">
    <property type="component" value="Unassembled WGS sequence"/>
</dbReference>
<protein>
    <submittedName>
        <fullName evidence="1">Uncharacterized protein</fullName>
    </submittedName>
</protein>
<evidence type="ECO:0000313" key="2">
    <source>
        <dbReference type="Proteomes" id="UP000004079"/>
    </source>
</evidence>
<sequence>MTNKIYKTEAFVGMFQAALCGDWRDKTGRKNTASDWRCTADFIALGAHQYVFVSQHQVDDEKKRAVLLCNLTRLQ</sequence>
<dbReference type="STRING" id="649760.HMPREF0971_01934"/>
<dbReference type="HOGENOM" id="CLU_2900450_0_0_10"/>
<reference evidence="1 2" key="1">
    <citation type="submission" date="2009-11" db="EMBL/GenBank/DDBJ databases">
        <authorList>
            <person name="Weinstock G."/>
            <person name="Sodergren E."/>
            <person name="Clifton S."/>
            <person name="Fulton L."/>
            <person name="Fulton B."/>
            <person name="Courtney L."/>
            <person name="Fronick C."/>
            <person name="Harrison M."/>
            <person name="Strong C."/>
            <person name="Farmer C."/>
            <person name="Delahaunty K."/>
            <person name="Markovic C."/>
            <person name="Hall O."/>
            <person name="Minx P."/>
            <person name="Tomlinson C."/>
            <person name="Mitreva M."/>
            <person name="Nelson J."/>
            <person name="Hou S."/>
            <person name="Wollam A."/>
            <person name="Pepin K.H."/>
            <person name="Johnson M."/>
            <person name="Bhonagiri V."/>
            <person name="Nash W.E."/>
            <person name="Warren W."/>
            <person name="Chinwalla A."/>
            <person name="Mardis E.R."/>
            <person name="Wilson R.K."/>
        </authorList>
    </citation>
    <scope>NUCLEOTIDE SEQUENCE [LARGE SCALE GENOMIC DNA]</scope>
    <source>
        <strain evidence="1 2">F0302</strain>
    </source>
</reference>
<evidence type="ECO:0000313" key="1">
    <source>
        <dbReference type="EMBL" id="EFB31656.1"/>
    </source>
</evidence>
<organism evidence="1 2">
    <name type="scientific">Segatella oris F0302</name>
    <dbReference type="NCBI Taxonomy" id="649760"/>
    <lineage>
        <taxon>Bacteria</taxon>
        <taxon>Pseudomonadati</taxon>
        <taxon>Bacteroidota</taxon>
        <taxon>Bacteroidia</taxon>
        <taxon>Bacteroidales</taxon>
        <taxon>Prevotellaceae</taxon>
        <taxon>Segatella</taxon>
    </lineage>
</organism>
<proteinExistence type="predicted"/>
<dbReference type="EMBL" id="ACUZ02000034">
    <property type="protein sequence ID" value="EFB31656.1"/>
    <property type="molecule type" value="Genomic_DNA"/>
</dbReference>